<dbReference type="RefSeq" id="WP_021102026.1">
    <property type="nucleotide sequence ID" value="NZ_KE557314.1"/>
</dbReference>
<reference evidence="5" key="1">
    <citation type="journal article" date="2013" name="Stand. Genomic Sci.">
        <title>Genome sequence of the Litoreibacter arenae type strain (DSM 19593(T)), a member of the Roseobacter clade isolated from sea sand.</title>
        <authorList>
            <person name="Riedel T."/>
            <person name="Fiebig A."/>
            <person name="Petersen J."/>
            <person name="Gronow S."/>
            <person name="Kyrpides N.C."/>
            <person name="Goker M."/>
            <person name="Klenk H.P."/>
        </authorList>
    </citation>
    <scope>NUCLEOTIDE SEQUENCE [LARGE SCALE GENOMIC DNA]</scope>
    <source>
        <strain evidence="5">DSM 19593</strain>
    </source>
</reference>
<keyword evidence="5" id="KW-1185">Reference proteome</keyword>
<dbReference type="eggNOG" id="COG1247">
    <property type="taxonomic scope" value="Bacteria"/>
</dbReference>
<dbReference type="STRING" id="1123360.thalar_02674"/>
<evidence type="ECO:0000313" key="4">
    <source>
        <dbReference type="EMBL" id="EPX76955.1"/>
    </source>
</evidence>
<dbReference type="InterPro" id="IPR000182">
    <property type="entry name" value="GNAT_dom"/>
</dbReference>
<dbReference type="AlphaFoldDB" id="S9RFT2"/>
<keyword evidence="1 4" id="KW-0808">Transferase</keyword>
<sequence length="152" mass="16737">MTVNIRATEAGDRNAWGGLYKSYAAFYGVAQTEDMRDRVWEWLMDPAHEVDGLVAEVDGVLVGLAHFRPFARPLAAGVGGYLDDLFVNPDARGAKVGEALISGVQDEGRKRGWGVVRWITADDNYRARGLYDQVATRTGWVTYDLNVDDALG</sequence>
<dbReference type="InterPro" id="IPR016181">
    <property type="entry name" value="Acyl_CoA_acyltransferase"/>
</dbReference>
<dbReference type="EMBL" id="AONI01000015">
    <property type="protein sequence ID" value="EPX76955.1"/>
    <property type="molecule type" value="Genomic_DNA"/>
</dbReference>
<proteinExistence type="predicted"/>
<dbReference type="PROSITE" id="PS51186">
    <property type="entry name" value="GNAT"/>
    <property type="match status" value="1"/>
</dbReference>
<feature type="domain" description="N-acetyltransferase" evidence="3">
    <location>
        <begin position="3"/>
        <end position="152"/>
    </location>
</feature>
<evidence type="ECO:0000259" key="3">
    <source>
        <dbReference type="PROSITE" id="PS51186"/>
    </source>
</evidence>
<name>S9RFT2_9RHOB</name>
<organism evidence="4 5">
    <name type="scientific">Litoreibacter arenae DSM 19593</name>
    <dbReference type="NCBI Taxonomy" id="1123360"/>
    <lineage>
        <taxon>Bacteria</taxon>
        <taxon>Pseudomonadati</taxon>
        <taxon>Pseudomonadota</taxon>
        <taxon>Alphaproteobacteria</taxon>
        <taxon>Rhodobacterales</taxon>
        <taxon>Roseobacteraceae</taxon>
        <taxon>Litoreibacter</taxon>
    </lineage>
</organism>
<evidence type="ECO:0000256" key="2">
    <source>
        <dbReference type="ARBA" id="ARBA00023315"/>
    </source>
</evidence>
<keyword evidence="2" id="KW-0012">Acyltransferase</keyword>
<dbReference type="Proteomes" id="UP000015351">
    <property type="component" value="Unassembled WGS sequence"/>
</dbReference>
<evidence type="ECO:0000313" key="5">
    <source>
        <dbReference type="Proteomes" id="UP000015351"/>
    </source>
</evidence>
<dbReference type="Gene3D" id="3.40.630.30">
    <property type="match status" value="1"/>
</dbReference>
<dbReference type="HOGENOM" id="CLU_013985_32_1_5"/>
<dbReference type="SUPFAM" id="SSF55729">
    <property type="entry name" value="Acyl-CoA N-acyltransferases (Nat)"/>
    <property type="match status" value="1"/>
</dbReference>
<dbReference type="PANTHER" id="PTHR43877">
    <property type="entry name" value="AMINOALKYLPHOSPHONATE N-ACETYLTRANSFERASE-RELATED-RELATED"/>
    <property type="match status" value="1"/>
</dbReference>
<evidence type="ECO:0000256" key="1">
    <source>
        <dbReference type="ARBA" id="ARBA00022679"/>
    </source>
</evidence>
<comment type="caution">
    <text evidence="4">The sequence shown here is derived from an EMBL/GenBank/DDBJ whole genome shotgun (WGS) entry which is preliminary data.</text>
</comment>
<accession>S9RFT2</accession>
<protein>
    <submittedName>
        <fullName evidence="4">Acetyltransferase</fullName>
    </submittedName>
</protein>
<dbReference type="CDD" id="cd04301">
    <property type="entry name" value="NAT_SF"/>
    <property type="match status" value="1"/>
</dbReference>
<dbReference type="Pfam" id="PF00583">
    <property type="entry name" value="Acetyltransf_1"/>
    <property type="match status" value="1"/>
</dbReference>
<dbReference type="InterPro" id="IPR050832">
    <property type="entry name" value="Bact_Acetyltransf"/>
</dbReference>
<gene>
    <name evidence="4" type="ORF">thalar_02674</name>
</gene>
<dbReference type="GO" id="GO:0016747">
    <property type="term" value="F:acyltransferase activity, transferring groups other than amino-acyl groups"/>
    <property type="evidence" value="ECO:0007669"/>
    <property type="project" value="InterPro"/>
</dbReference>